<evidence type="ECO:0000259" key="10">
    <source>
        <dbReference type="PROSITE" id="PS50263"/>
    </source>
</evidence>
<dbReference type="PANTHER" id="PTHR38686">
    <property type="entry name" value="APOLIPOPROTEIN N-ACYLTRANSFERASE"/>
    <property type="match status" value="1"/>
</dbReference>
<keyword evidence="8 9" id="KW-0012">Acyltransferase</keyword>
<comment type="function">
    <text evidence="9">Catalyzes the phospholipid dependent N-acylation of the N-terminal cysteine of apolipoprotein, the last step in lipoprotein maturation.</text>
</comment>
<comment type="subcellular location">
    <subcellularLocation>
        <location evidence="1 9">Cell membrane</location>
        <topology evidence="1 9">Multi-pass membrane protein</topology>
    </subcellularLocation>
</comment>
<feature type="transmembrane region" description="Helical" evidence="9">
    <location>
        <begin position="43"/>
        <end position="62"/>
    </location>
</feature>
<dbReference type="Pfam" id="PF00795">
    <property type="entry name" value="CN_hydrolase"/>
    <property type="match status" value="1"/>
</dbReference>
<dbReference type="PROSITE" id="PS50263">
    <property type="entry name" value="CN_HYDROLASE"/>
    <property type="match status" value="1"/>
</dbReference>
<dbReference type="PANTHER" id="PTHR38686:SF1">
    <property type="entry name" value="APOLIPOPROTEIN N-ACYLTRANSFERASE"/>
    <property type="match status" value="1"/>
</dbReference>
<feature type="transmembrane region" description="Helical" evidence="9">
    <location>
        <begin position="16"/>
        <end position="34"/>
    </location>
</feature>
<dbReference type="InterPro" id="IPR004563">
    <property type="entry name" value="Apolipo_AcylTrfase"/>
</dbReference>
<comment type="similarity">
    <text evidence="2 9">Belongs to the CN hydrolase family. Apolipoprotein N-acyltransferase subfamily.</text>
</comment>
<keyword evidence="12" id="KW-1185">Reference proteome</keyword>
<keyword evidence="7 9" id="KW-0472">Membrane</keyword>
<keyword evidence="3 9" id="KW-1003">Cell membrane</keyword>
<evidence type="ECO:0000313" key="12">
    <source>
        <dbReference type="Proteomes" id="UP001239680"/>
    </source>
</evidence>
<gene>
    <name evidence="9 11" type="primary">lnt</name>
    <name evidence="11" type="ORF">Q9295_06775</name>
</gene>
<name>A0ABU0VWS4_9RHOB</name>
<dbReference type="InterPro" id="IPR045378">
    <property type="entry name" value="LNT_N"/>
</dbReference>
<dbReference type="InterPro" id="IPR003010">
    <property type="entry name" value="C-N_Hydrolase"/>
</dbReference>
<evidence type="ECO:0000256" key="3">
    <source>
        <dbReference type="ARBA" id="ARBA00022475"/>
    </source>
</evidence>
<dbReference type="HAMAP" id="MF_01148">
    <property type="entry name" value="Lnt"/>
    <property type="match status" value="1"/>
</dbReference>
<dbReference type="RefSeq" id="WP_306679764.1">
    <property type="nucleotide sequence ID" value="NZ_JAVDBT010000005.1"/>
</dbReference>
<organism evidence="11 12">
    <name type="scientific">Pseudogemmobacter lacusdianii</name>
    <dbReference type="NCBI Taxonomy" id="3069608"/>
    <lineage>
        <taxon>Bacteria</taxon>
        <taxon>Pseudomonadati</taxon>
        <taxon>Pseudomonadota</taxon>
        <taxon>Alphaproteobacteria</taxon>
        <taxon>Rhodobacterales</taxon>
        <taxon>Paracoccaceae</taxon>
        <taxon>Pseudogemmobacter</taxon>
    </lineage>
</organism>
<feature type="transmembrane region" description="Helical" evidence="9">
    <location>
        <begin position="74"/>
        <end position="97"/>
    </location>
</feature>
<keyword evidence="6 9" id="KW-1133">Transmembrane helix</keyword>
<feature type="domain" description="CN hydrolase" evidence="10">
    <location>
        <begin position="209"/>
        <end position="461"/>
    </location>
</feature>
<evidence type="ECO:0000256" key="9">
    <source>
        <dbReference type="HAMAP-Rule" id="MF_01148"/>
    </source>
</evidence>
<dbReference type="EMBL" id="JAVDBT010000005">
    <property type="protein sequence ID" value="MDQ2066068.1"/>
    <property type="molecule type" value="Genomic_DNA"/>
</dbReference>
<dbReference type="SUPFAM" id="SSF56317">
    <property type="entry name" value="Carbon-nitrogen hydrolase"/>
    <property type="match status" value="1"/>
</dbReference>
<reference evidence="11 12" key="1">
    <citation type="submission" date="2023-08" db="EMBL/GenBank/DDBJ databases">
        <title>Characterization of two Paracoccaceae strains isolated from Phycosphere and proposal of Xinfangfangia lacusdiani sp. nov.</title>
        <authorList>
            <person name="Deng Y."/>
            <person name="Zhang Y.Q."/>
        </authorList>
    </citation>
    <scope>NUCLEOTIDE SEQUENCE [LARGE SCALE GENOMIC DNA]</scope>
    <source>
        <strain evidence="11 12">CPCC 101601</strain>
    </source>
</reference>
<comment type="caution">
    <text evidence="9">Lacks conserved residue(s) required for the propagation of feature annotation.</text>
</comment>
<evidence type="ECO:0000313" key="11">
    <source>
        <dbReference type="EMBL" id="MDQ2066068.1"/>
    </source>
</evidence>
<dbReference type="Proteomes" id="UP001239680">
    <property type="component" value="Unassembled WGS sequence"/>
</dbReference>
<dbReference type="EC" id="2.3.1.269" evidence="9"/>
<feature type="transmembrane region" description="Helical" evidence="9">
    <location>
        <begin position="147"/>
        <end position="166"/>
    </location>
</feature>
<feature type="transmembrane region" description="Helical" evidence="9">
    <location>
        <begin position="109"/>
        <end position="135"/>
    </location>
</feature>
<evidence type="ECO:0000256" key="4">
    <source>
        <dbReference type="ARBA" id="ARBA00022679"/>
    </source>
</evidence>
<dbReference type="NCBIfam" id="TIGR00546">
    <property type="entry name" value="lnt"/>
    <property type="match status" value="1"/>
</dbReference>
<protein>
    <recommendedName>
        <fullName evidence="9">Apolipoprotein N-acyltransferase</fullName>
        <shortName evidence="9">ALP N-acyltransferase</shortName>
        <ecNumber evidence="9">2.3.1.269</ecNumber>
    </recommendedName>
</protein>
<dbReference type="InterPro" id="IPR036526">
    <property type="entry name" value="C-N_Hydrolase_sf"/>
</dbReference>
<keyword evidence="4 9" id="KW-0808">Transferase</keyword>
<comment type="pathway">
    <text evidence="9">Protein modification; lipoprotein biosynthesis (N-acyl transfer).</text>
</comment>
<comment type="caution">
    <text evidence="11">The sequence shown here is derived from an EMBL/GenBank/DDBJ whole genome shotgun (WGS) entry which is preliminary data.</text>
</comment>
<keyword evidence="5 9" id="KW-0812">Transmembrane</keyword>
<dbReference type="Pfam" id="PF20154">
    <property type="entry name" value="LNT_N"/>
    <property type="match status" value="1"/>
</dbReference>
<accession>A0ABU0VWS4</accession>
<proteinExistence type="inferred from homology"/>
<evidence type="ECO:0000256" key="2">
    <source>
        <dbReference type="ARBA" id="ARBA00010065"/>
    </source>
</evidence>
<dbReference type="Gene3D" id="3.60.110.10">
    <property type="entry name" value="Carbon-nitrogen hydrolase"/>
    <property type="match status" value="1"/>
</dbReference>
<evidence type="ECO:0000256" key="8">
    <source>
        <dbReference type="ARBA" id="ARBA00023315"/>
    </source>
</evidence>
<evidence type="ECO:0000256" key="7">
    <source>
        <dbReference type="ARBA" id="ARBA00023136"/>
    </source>
</evidence>
<evidence type="ECO:0000256" key="1">
    <source>
        <dbReference type="ARBA" id="ARBA00004651"/>
    </source>
</evidence>
<evidence type="ECO:0000256" key="6">
    <source>
        <dbReference type="ARBA" id="ARBA00022989"/>
    </source>
</evidence>
<evidence type="ECO:0000256" key="5">
    <source>
        <dbReference type="ARBA" id="ARBA00022692"/>
    </source>
</evidence>
<sequence length="497" mass="51755">MSVALGAGVALGQVPFGLHIVALAALCGVLALLVRQARARDGFAVALFAGAGHFALALNWIVQPFFVDPWVYGWMAPFALALLAFGLALFWAGASALAVRLARPGGLRLLALVAALALADLARGYLLTGFPWALFGHLALDTSAEQLAALIGGYGLGALVLALCALPVLAPKAGTAASVAVLAGVLLWGQQHARLAPSEAGEAPVVRLVQPAIAQSLKWNPEEARANFDLLMALTESPLEAAPALALWPETAVPYLMTEGEGAALALGGLKIPVASGYQRVEGDGRQAWNSFALFGPGGSIGPSYDKVHLVPFGEYIPFGDLAYRLFGLRAFAAQQGAGYTAGRKAELMDFGPALNGLLGRARVLICYEAIFPEEVWTEERPAWILQITNDAWFGTLTGPYQHFAQARLRAIEQGLPLVRVANTGISAVVDARGQVVADVSGAPALMGMGARGVLDVALPGALPAPLYARSGDLPLVVLLLAALGFAAIGRGARERT</sequence>
<dbReference type="CDD" id="cd07571">
    <property type="entry name" value="ALP_N-acyl_transferase"/>
    <property type="match status" value="1"/>
</dbReference>
<comment type="catalytic activity">
    <reaction evidence="9">
        <text>N-terminal S-1,2-diacyl-sn-glyceryl-L-cysteinyl-[lipoprotein] + a glycerophospholipid = N-acyl-S-1,2-diacyl-sn-glyceryl-L-cysteinyl-[lipoprotein] + a 2-acyl-sn-glycero-3-phospholipid + H(+)</text>
        <dbReference type="Rhea" id="RHEA:48228"/>
        <dbReference type="Rhea" id="RHEA-COMP:14681"/>
        <dbReference type="Rhea" id="RHEA-COMP:14684"/>
        <dbReference type="ChEBI" id="CHEBI:15378"/>
        <dbReference type="ChEBI" id="CHEBI:136912"/>
        <dbReference type="ChEBI" id="CHEBI:140656"/>
        <dbReference type="ChEBI" id="CHEBI:140657"/>
        <dbReference type="ChEBI" id="CHEBI:140660"/>
        <dbReference type="EC" id="2.3.1.269"/>
    </reaction>
</comment>